<name>A0AAN6K0T1_9BASI</name>
<evidence type="ECO:0000256" key="1">
    <source>
        <dbReference type="SAM" id="MobiDB-lite"/>
    </source>
</evidence>
<feature type="compositionally biased region" description="Basic and acidic residues" evidence="1">
    <location>
        <begin position="318"/>
        <end position="330"/>
    </location>
</feature>
<dbReference type="Proteomes" id="UP001176517">
    <property type="component" value="Unassembled WGS sequence"/>
</dbReference>
<feature type="compositionally biased region" description="Polar residues" evidence="1">
    <location>
        <begin position="583"/>
        <end position="593"/>
    </location>
</feature>
<dbReference type="AlphaFoldDB" id="A0AAN6K0T1"/>
<proteinExistence type="predicted"/>
<organism evidence="2 3">
    <name type="scientific">Tilletia horrida</name>
    <dbReference type="NCBI Taxonomy" id="155126"/>
    <lineage>
        <taxon>Eukaryota</taxon>
        <taxon>Fungi</taxon>
        <taxon>Dikarya</taxon>
        <taxon>Basidiomycota</taxon>
        <taxon>Ustilaginomycotina</taxon>
        <taxon>Exobasidiomycetes</taxon>
        <taxon>Tilletiales</taxon>
        <taxon>Tilletiaceae</taxon>
        <taxon>Tilletia</taxon>
    </lineage>
</organism>
<feature type="compositionally biased region" description="Polar residues" evidence="1">
    <location>
        <begin position="697"/>
        <end position="731"/>
    </location>
</feature>
<feature type="region of interest" description="Disordered" evidence="1">
    <location>
        <begin position="318"/>
        <end position="346"/>
    </location>
</feature>
<keyword evidence="3" id="KW-1185">Reference proteome</keyword>
<gene>
    <name evidence="2" type="ORF">OC846_000551</name>
</gene>
<feature type="region of interest" description="Disordered" evidence="1">
    <location>
        <begin position="557"/>
        <end position="598"/>
    </location>
</feature>
<feature type="compositionally biased region" description="Low complexity" evidence="1">
    <location>
        <begin position="568"/>
        <end position="578"/>
    </location>
</feature>
<accession>A0AAN6K0T1</accession>
<dbReference type="EMBL" id="JAPDMZ010000006">
    <property type="protein sequence ID" value="KAK0557332.1"/>
    <property type="molecule type" value="Genomic_DNA"/>
</dbReference>
<feature type="region of interest" description="Disordered" evidence="1">
    <location>
        <begin position="697"/>
        <end position="744"/>
    </location>
</feature>
<sequence length="769" mass="85801">MRTSTPLIEAANAALHLAGPSRRTLAWSARSLSTSTSNQLASTRCSRCPANQDDISAYTTYVMPPSNTELDPVGVDSGLFEEEALPDYKHTKSTLAELTKIRSGSKSTPAQKKGKAVEPSDALADLISKGDLVRATQVLIEFQKLQTFLGQPKIEYLQAALGCLESPNPELAKPSTALRWIRLAPAMRTLQTRPKREQALVKALVRQCTAVLAKRDRGNLEARTSFRYLLKICRDKGYADALYHQTLRSIRLNVDLRIRDGRGPISENLETGNYQTAFQKHAEIYGTSRRAGIDSAFLAMVLLDPVILKQASRRSEYFDGSQGKEAHDNDTLEQSTASTVPRRDLGVPTSVPASIQAQVHQHASPSGRPLLTRLGLADARQALQIAIRACEWDPDQLSRVYKLWYGLVTEPYPLQVGTLQGEKNRQEAMQLFDSRGARAIKATANADPSDLLDIFGDFLNAFMVQQGRYGSSGLSWLSKRRQRMDVEEKRIFHLRHLADQTCALRILRIFKDIRRTVELGEPPIAMWNKLLRALGQKGPKYWESKTVVIARAMKMLPDEGSTPKPEESPSAEADAASAGPHQDGSTESNNDTSMPELLRQIGSPPLANQESFDELVGAISRCYPFMNRNKYRGKRAETMPLMRWAQSRKQELKEGWEAWRKCYSLGEVHLSKEQQNVSESGSKRSKFRNITDRSTISSWSDEPWRSSASNGADRSTSDAGADQSDVSSPKAISSRRLQRSTIRARRVRLADGKVMREEQRPPRIAARTL</sequence>
<evidence type="ECO:0000313" key="2">
    <source>
        <dbReference type="EMBL" id="KAK0557332.1"/>
    </source>
</evidence>
<comment type="caution">
    <text evidence="2">The sequence shown here is derived from an EMBL/GenBank/DDBJ whole genome shotgun (WGS) entry which is preliminary data.</text>
</comment>
<reference evidence="2" key="1">
    <citation type="journal article" date="2023" name="PhytoFront">
        <title>Draft Genome Resources of Seven Strains of Tilletia horrida, Causal Agent of Kernel Smut of Rice.</title>
        <authorList>
            <person name="Khanal S."/>
            <person name="Antony Babu S."/>
            <person name="Zhou X.G."/>
        </authorList>
    </citation>
    <scope>NUCLEOTIDE SEQUENCE</scope>
    <source>
        <strain evidence="2">TX6</strain>
    </source>
</reference>
<evidence type="ECO:0000313" key="3">
    <source>
        <dbReference type="Proteomes" id="UP001176517"/>
    </source>
</evidence>
<protein>
    <submittedName>
        <fullName evidence="2">Uncharacterized protein</fullName>
    </submittedName>
</protein>